<reference evidence="6" key="1">
    <citation type="submission" date="2022-08" db="EMBL/GenBank/DDBJ databases">
        <title>The genomic sequence of strain Paenibacillus sp. SCIV0701.</title>
        <authorList>
            <person name="Zhao H."/>
        </authorList>
    </citation>
    <scope>NUCLEOTIDE SEQUENCE</scope>
    <source>
        <strain evidence="6">SCIV0701</strain>
    </source>
</reference>
<keyword evidence="4" id="KW-0472">Membrane</keyword>
<evidence type="ECO:0000313" key="7">
    <source>
        <dbReference type="Proteomes" id="UP001141950"/>
    </source>
</evidence>
<dbReference type="GO" id="GO:0000160">
    <property type="term" value="P:phosphorelay signal transduction system"/>
    <property type="evidence" value="ECO:0007669"/>
    <property type="project" value="InterPro"/>
</dbReference>
<dbReference type="InterPro" id="IPR050595">
    <property type="entry name" value="Bact_response_regulator"/>
</dbReference>
<dbReference type="RefSeq" id="WP_257442649.1">
    <property type="nucleotide sequence ID" value="NZ_JANIPJ010000002.1"/>
</dbReference>
<keyword evidence="4" id="KW-0812">Transmembrane</keyword>
<keyword evidence="7" id="KW-1185">Reference proteome</keyword>
<evidence type="ECO:0000313" key="6">
    <source>
        <dbReference type="EMBL" id="MCR2802850.1"/>
    </source>
</evidence>
<comment type="caution">
    <text evidence="6">The sequence shown here is derived from an EMBL/GenBank/DDBJ whole genome shotgun (WGS) entry which is preliminary data.</text>
</comment>
<dbReference type="PROSITE" id="PS50110">
    <property type="entry name" value="RESPONSE_REGULATORY"/>
    <property type="match status" value="1"/>
</dbReference>
<feature type="region of interest" description="Disordered" evidence="3">
    <location>
        <begin position="47"/>
        <end position="85"/>
    </location>
</feature>
<name>A0A9X2S7A8_9BACL</name>
<dbReference type="Pfam" id="PF00072">
    <property type="entry name" value="Response_reg"/>
    <property type="match status" value="1"/>
</dbReference>
<protein>
    <submittedName>
        <fullName evidence="6">Response regulator</fullName>
    </submittedName>
</protein>
<dbReference type="SMART" id="SM00448">
    <property type="entry name" value="REC"/>
    <property type="match status" value="1"/>
</dbReference>
<gene>
    <name evidence="6" type="ORF">NQZ67_03055</name>
</gene>
<dbReference type="PANTHER" id="PTHR44591">
    <property type="entry name" value="STRESS RESPONSE REGULATOR PROTEIN 1"/>
    <property type="match status" value="1"/>
</dbReference>
<evidence type="ECO:0000256" key="1">
    <source>
        <dbReference type="ARBA" id="ARBA00022553"/>
    </source>
</evidence>
<accession>A0A9X2S7A8</accession>
<dbReference type="Proteomes" id="UP001141950">
    <property type="component" value="Unassembled WGS sequence"/>
</dbReference>
<feature type="domain" description="Response regulatory" evidence="5">
    <location>
        <begin position="87"/>
        <end position="201"/>
    </location>
</feature>
<evidence type="ECO:0000256" key="2">
    <source>
        <dbReference type="PROSITE-ProRule" id="PRU00169"/>
    </source>
</evidence>
<organism evidence="6 7">
    <name type="scientific">Paenibacillus soyae</name>
    <dbReference type="NCBI Taxonomy" id="2969249"/>
    <lineage>
        <taxon>Bacteria</taxon>
        <taxon>Bacillati</taxon>
        <taxon>Bacillota</taxon>
        <taxon>Bacilli</taxon>
        <taxon>Bacillales</taxon>
        <taxon>Paenibacillaceae</taxon>
        <taxon>Paenibacillus</taxon>
    </lineage>
</organism>
<keyword evidence="1 2" id="KW-0597">Phosphoprotein</keyword>
<feature type="modified residue" description="4-aspartylphosphate" evidence="2">
    <location>
        <position position="136"/>
    </location>
</feature>
<sequence>MNVFITIGAAAAGAAVIIGIIQHVALRRQQQKSSSIGRSEMIRTELRDARNSTGASPSQEKDIPASGQAGMTHGKRRGRPGGSRQPVILLVDDGITLRQLMAEMLRDRGYVVMEAGTGLEAVQAAAEKRPDCVLLDVRLPDMSGIEALKEIRRKGCDASVVLMTGYMDERQMEEANRIGFDRLLTKPFDLIQVRLAVEQLLNAEELNSDIG</sequence>
<dbReference type="InterPro" id="IPR011006">
    <property type="entry name" value="CheY-like_superfamily"/>
</dbReference>
<dbReference type="SUPFAM" id="SSF52172">
    <property type="entry name" value="CheY-like"/>
    <property type="match status" value="1"/>
</dbReference>
<evidence type="ECO:0000259" key="5">
    <source>
        <dbReference type="PROSITE" id="PS50110"/>
    </source>
</evidence>
<evidence type="ECO:0000256" key="4">
    <source>
        <dbReference type="SAM" id="Phobius"/>
    </source>
</evidence>
<dbReference type="AlphaFoldDB" id="A0A9X2S7A8"/>
<keyword evidence="4" id="KW-1133">Transmembrane helix</keyword>
<proteinExistence type="predicted"/>
<dbReference type="Gene3D" id="3.40.50.2300">
    <property type="match status" value="1"/>
</dbReference>
<feature type="transmembrane region" description="Helical" evidence="4">
    <location>
        <begin position="6"/>
        <end position="26"/>
    </location>
</feature>
<dbReference type="PANTHER" id="PTHR44591:SF3">
    <property type="entry name" value="RESPONSE REGULATORY DOMAIN-CONTAINING PROTEIN"/>
    <property type="match status" value="1"/>
</dbReference>
<dbReference type="CDD" id="cd00156">
    <property type="entry name" value="REC"/>
    <property type="match status" value="1"/>
</dbReference>
<dbReference type="EMBL" id="JANIPJ010000002">
    <property type="protein sequence ID" value="MCR2802850.1"/>
    <property type="molecule type" value="Genomic_DNA"/>
</dbReference>
<evidence type="ECO:0000256" key="3">
    <source>
        <dbReference type="SAM" id="MobiDB-lite"/>
    </source>
</evidence>
<dbReference type="InterPro" id="IPR001789">
    <property type="entry name" value="Sig_transdc_resp-reg_receiver"/>
</dbReference>